<name>A0A1W0E8I4_9MICR</name>
<dbReference type="GO" id="GO:0034038">
    <property type="term" value="F:deoxyhypusine synthase activity"/>
    <property type="evidence" value="ECO:0007669"/>
    <property type="project" value="UniProtKB-EC"/>
</dbReference>
<evidence type="ECO:0000256" key="6">
    <source>
        <dbReference type="ARBA" id="ARBA00023027"/>
    </source>
</evidence>
<comment type="catalytic activity">
    <reaction evidence="1">
        <text>[eIF5A protein]-L-lysine + spermidine = [eIF5A protein]-deoxyhypusine + propane-1,3-diamine</text>
        <dbReference type="Rhea" id="RHEA:33299"/>
        <dbReference type="Rhea" id="RHEA-COMP:10143"/>
        <dbReference type="Rhea" id="RHEA-COMP:10144"/>
        <dbReference type="ChEBI" id="CHEBI:29969"/>
        <dbReference type="ChEBI" id="CHEBI:57484"/>
        <dbReference type="ChEBI" id="CHEBI:57834"/>
        <dbReference type="ChEBI" id="CHEBI:82657"/>
        <dbReference type="EC" id="2.5.1.46"/>
    </reaction>
</comment>
<protein>
    <recommendedName>
        <fullName evidence="5">deoxyhypusine synthase</fullName>
        <ecNumber evidence="5">2.5.1.46</ecNumber>
    </recommendedName>
</protein>
<evidence type="ECO:0000256" key="5">
    <source>
        <dbReference type="ARBA" id="ARBA00012683"/>
    </source>
</evidence>
<accession>A0A1W0E8I4</accession>
<reference evidence="7 8" key="1">
    <citation type="journal article" date="2017" name="Environ. Microbiol.">
        <title>Decay of the glycolytic pathway and adaptation to intranuclear parasitism within Enterocytozoonidae microsporidia.</title>
        <authorList>
            <person name="Wiredu Boakye D."/>
            <person name="Jaroenlak P."/>
            <person name="Prachumwat A."/>
            <person name="Williams T.A."/>
            <person name="Bateman K.S."/>
            <person name="Itsathitphaisarn O."/>
            <person name="Sritunyalucksana K."/>
            <person name="Paszkiewicz K.H."/>
            <person name="Moore K.A."/>
            <person name="Stentiford G.D."/>
            <person name="Williams B.A."/>
        </authorList>
    </citation>
    <scope>NUCLEOTIDE SEQUENCE [LARGE SCALE GENOMIC DNA]</scope>
    <source>
        <strain evidence="7 8">TH1</strain>
    </source>
</reference>
<evidence type="ECO:0000256" key="3">
    <source>
        <dbReference type="ARBA" id="ARBA00005041"/>
    </source>
</evidence>
<comment type="function">
    <text evidence="2">Catalyzes the NAD-dependent oxidative cleavage of spermidine and the subsequent transfer of the butylamine moiety of spermidine to the epsilon-amino group of a specific lysine residue of the eIF-5A precursor protein to form the intermediate deoxyhypusine residue.</text>
</comment>
<dbReference type="InterPro" id="IPR036982">
    <property type="entry name" value="Deoxyhypusine_synthase_sf"/>
</dbReference>
<dbReference type="Gene3D" id="3.40.910.10">
    <property type="entry name" value="Deoxyhypusine synthase"/>
    <property type="match status" value="1"/>
</dbReference>
<dbReference type="AlphaFoldDB" id="A0A1W0E8I4"/>
<comment type="similarity">
    <text evidence="4">Belongs to the deoxyhypusine synthase family.</text>
</comment>
<dbReference type="GO" id="GO:0005737">
    <property type="term" value="C:cytoplasm"/>
    <property type="evidence" value="ECO:0007669"/>
    <property type="project" value="TreeGrafter"/>
</dbReference>
<dbReference type="InterPro" id="IPR002773">
    <property type="entry name" value="Deoxyhypusine_synthase"/>
</dbReference>
<dbReference type="SUPFAM" id="SSF52467">
    <property type="entry name" value="DHS-like NAD/FAD-binding domain"/>
    <property type="match status" value="1"/>
</dbReference>
<sequence length="363" mass="40936">MKENDIKHSAADLSGKTKEDVFNFEKEVKGPDFDGCFTIEMLIKGYENMGIQGSCIYSAIKEIREMRKNNARIFLGFTSNMISCGIREIIMYLAKNKHVDVMCTTAGGIEEDIIKCMAPTYLASGFVQNDGLLRECGWNRIGNMVINNENYFLFEDFMRSFLDELVLGSNKYDEYNKKFNYINLSSEHSKLKNEENGNKIILTPSKLIYFLGKKINNQSSVLYWAYKNGIIVYSHAIVDGSFGDMVSFYNHREKLVIDISEDIKCLNWEPFGNEETKRKNGAIILGGGLIKHMILNANLFNNGLDYCVLINNGVEYEASDAGAALSEGMSWGKVKNGKGIKVYGEASIIFPLVAYGGFKMSWN</sequence>
<organism evidence="7 8">
    <name type="scientific">Ecytonucleospora hepatopenaei</name>
    <dbReference type="NCBI Taxonomy" id="646526"/>
    <lineage>
        <taxon>Eukaryota</taxon>
        <taxon>Fungi</taxon>
        <taxon>Fungi incertae sedis</taxon>
        <taxon>Microsporidia</taxon>
        <taxon>Enterocytozoonidae</taxon>
        <taxon>Ecytonucleospora</taxon>
    </lineage>
</organism>
<dbReference type="VEuPathDB" id="MicrosporidiaDB:EHP00_548"/>
<comment type="pathway">
    <text evidence="3">Protein modification; eIF5A hypusination.</text>
</comment>
<dbReference type="Pfam" id="PF01916">
    <property type="entry name" value="DS"/>
    <property type="match status" value="1"/>
</dbReference>
<evidence type="ECO:0000256" key="1">
    <source>
        <dbReference type="ARBA" id="ARBA00000952"/>
    </source>
</evidence>
<dbReference type="Proteomes" id="UP000192758">
    <property type="component" value="Unassembled WGS sequence"/>
</dbReference>
<evidence type="ECO:0000256" key="4">
    <source>
        <dbReference type="ARBA" id="ARBA00009892"/>
    </source>
</evidence>
<proteinExistence type="inferred from homology"/>
<dbReference type="PANTHER" id="PTHR11703">
    <property type="entry name" value="DEOXYHYPUSINE SYNTHASE"/>
    <property type="match status" value="1"/>
</dbReference>
<evidence type="ECO:0000256" key="2">
    <source>
        <dbReference type="ARBA" id="ARBA00002823"/>
    </source>
</evidence>
<dbReference type="InterPro" id="IPR029035">
    <property type="entry name" value="DHS-like_NAD/FAD-binding_dom"/>
</dbReference>
<keyword evidence="6" id="KW-0520">NAD</keyword>
<dbReference type="EMBL" id="MNPJ01000007">
    <property type="protein sequence ID" value="OQS55548.1"/>
    <property type="molecule type" value="Genomic_DNA"/>
</dbReference>
<comment type="caution">
    <text evidence="7">The sequence shown here is derived from an EMBL/GenBank/DDBJ whole genome shotgun (WGS) entry which is preliminary data.</text>
</comment>
<dbReference type="FunFam" id="3.40.910.10:FF:000010">
    <property type="entry name" value="Deoxyhypusine synthase"/>
    <property type="match status" value="1"/>
</dbReference>
<dbReference type="PANTHER" id="PTHR11703:SF0">
    <property type="entry name" value="DEOXYHYPUSINE SYNTHASE"/>
    <property type="match status" value="1"/>
</dbReference>
<dbReference type="STRING" id="646526.A0A1W0E8I4"/>
<evidence type="ECO:0000313" key="8">
    <source>
        <dbReference type="Proteomes" id="UP000192758"/>
    </source>
</evidence>
<gene>
    <name evidence="7" type="primary">DYS1</name>
    <name evidence="7" type="ORF">EHP00_548</name>
</gene>
<evidence type="ECO:0000313" key="7">
    <source>
        <dbReference type="EMBL" id="OQS55548.1"/>
    </source>
</evidence>
<keyword evidence="8" id="KW-1185">Reference proteome</keyword>
<dbReference type="EC" id="2.5.1.46" evidence="5"/>
<dbReference type="OrthoDB" id="294378at2759"/>